<evidence type="ECO:0000256" key="2">
    <source>
        <dbReference type="ARBA" id="ARBA00022475"/>
    </source>
</evidence>
<evidence type="ECO:0000313" key="11">
    <source>
        <dbReference type="EMBL" id="MDR7073090.1"/>
    </source>
</evidence>
<feature type="transmembrane region" description="Helical" evidence="10">
    <location>
        <begin position="95"/>
        <end position="117"/>
    </location>
</feature>
<feature type="transmembrane region" description="Helical" evidence="10">
    <location>
        <begin position="63"/>
        <end position="83"/>
    </location>
</feature>
<comment type="similarity">
    <text evidence="7 10">Belongs to the fluoride channel Fluc/FEX (TC 1.A.43) family.</text>
</comment>
<keyword evidence="4 10" id="KW-1133">Transmembrane helix</keyword>
<keyword evidence="12" id="KW-1185">Reference proteome</keyword>
<comment type="activity regulation">
    <text evidence="10">Na(+) is not transported, but it plays an essential structural role and its presence is essential for fluoride channel function.</text>
</comment>
<evidence type="ECO:0000256" key="7">
    <source>
        <dbReference type="ARBA" id="ARBA00035120"/>
    </source>
</evidence>
<protein>
    <recommendedName>
        <fullName evidence="10">Fluoride-specific ion channel FluC</fullName>
    </recommendedName>
</protein>
<gene>
    <name evidence="10" type="primary">fluC</name>
    <name evidence="10" type="synonym">crcB</name>
    <name evidence="11" type="ORF">J2X07_002076</name>
</gene>
<evidence type="ECO:0000256" key="9">
    <source>
        <dbReference type="ARBA" id="ARBA00049940"/>
    </source>
</evidence>
<feature type="binding site" evidence="10">
    <location>
        <position position="77"/>
    </location>
    <ligand>
        <name>Na(+)</name>
        <dbReference type="ChEBI" id="CHEBI:29101"/>
        <note>structural</note>
    </ligand>
</feature>
<keyword evidence="10" id="KW-0915">Sodium</keyword>
<keyword evidence="2 10" id="KW-1003">Cell membrane</keyword>
<comment type="function">
    <text evidence="9 10">Fluoride-specific ion channel. Important for reducing fluoride concentration in the cell, thus reducing its toxicity.</text>
</comment>
<keyword evidence="10" id="KW-0479">Metal-binding</keyword>
<comment type="caution">
    <text evidence="11">The sequence shown here is derived from an EMBL/GenBank/DDBJ whole genome shotgun (WGS) entry which is preliminary data.</text>
</comment>
<dbReference type="Proteomes" id="UP001258181">
    <property type="component" value="Unassembled WGS sequence"/>
</dbReference>
<evidence type="ECO:0000256" key="6">
    <source>
        <dbReference type="ARBA" id="ARBA00023303"/>
    </source>
</evidence>
<dbReference type="RefSeq" id="WP_310258562.1">
    <property type="nucleotide sequence ID" value="NZ_JAVDWA010000003.1"/>
</dbReference>
<evidence type="ECO:0000256" key="5">
    <source>
        <dbReference type="ARBA" id="ARBA00023136"/>
    </source>
</evidence>
<sequence>MQGLLVGFGGVIGALLRYYIGLWSSEWTHTIFPIGTFTANMIGSFILGWLTTRIIQHQVVHPYLAAAFGTGIIGSFTTFSTFSVETVQLIQTGHWQMALLYVLLSLLAGLLFSWSGFKMGKTFSESKNGGSKQVL</sequence>
<feature type="transmembrane region" description="Helical" evidence="10">
    <location>
        <begin position="30"/>
        <end position="51"/>
    </location>
</feature>
<dbReference type="PANTHER" id="PTHR28259">
    <property type="entry name" value="FLUORIDE EXPORT PROTEIN 1-RELATED"/>
    <property type="match status" value="1"/>
</dbReference>
<keyword evidence="5 10" id="KW-0472">Membrane</keyword>
<evidence type="ECO:0000313" key="12">
    <source>
        <dbReference type="Proteomes" id="UP001258181"/>
    </source>
</evidence>
<evidence type="ECO:0000256" key="1">
    <source>
        <dbReference type="ARBA" id="ARBA00004651"/>
    </source>
</evidence>
<keyword evidence="3 10" id="KW-0812">Transmembrane</keyword>
<organism evidence="11 12">
    <name type="scientific">Fictibacillus barbaricus</name>
    <dbReference type="NCBI Taxonomy" id="182136"/>
    <lineage>
        <taxon>Bacteria</taxon>
        <taxon>Bacillati</taxon>
        <taxon>Bacillota</taxon>
        <taxon>Bacilli</taxon>
        <taxon>Bacillales</taxon>
        <taxon>Fictibacillaceae</taxon>
        <taxon>Fictibacillus</taxon>
    </lineage>
</organism>
<dbReference type="NCBIfam" id="TIGR00494">
    <property type="entry name" value="crcB"/>
    <property type="match status" value="1"/>
</dbReference>
<feature type="transmembrane region" description="Helical" evidence="10">
    <location>
        <begin position="5"/>
        <end position="24"/>
    </location>
</feature>
<dbReference type="EMBL" id="JAVDWA010000003">
    <property type="protein sequence ID" value="MDR7073090.1"/>
    <property type="molecule type" value="Genomic_DNA"/>
</dbReference>
<evidence type="ECO:0000256" key="10">
    <source>
        <dbReference type="HAMAP-Rule" id="MF_00454"/>
    </source>
</evidence>
<keyword evidence="6 10" id="KW-0407">Ion channel</keyword>
<accession>A0ABU1U0U8</accession>
<dbReference type="HAMAP" id="MF_00454">
    <property type="entry name" value="FluC"/>
    <property type="match status" value="1"/>
</dbReference>
<comment type="subcellular location">
    <subcellularLocation>
        <location evidence="1 10">Cell membrane</location>
        <topology evidence="1 10">Multi-pass membrane protein</topology>
    </subcellularLocation>
</comment>
<feature type="binding site" evidence="10">
    <location>
        <position position="74"/>
    </location>
    <ligand>
        <name>Na(+)</name>
        <dbReference type="ChEBI" id="CHEBI:29101"/>
        <note>structural</note>
    </ligand>
</feature>
<dbReference type="PANTHER" id="PTHR28259:SF1">
    <property type="entry name" value="FLUORIDE EXPORT PROTEIN 1-RELATED"/>
    <property type="match status" value="1"/>
</dbReference>
<evidence type="ECO:0000256" key="8">
    <source>
        <dbReference type="ARBA" id="ARBA00035585"/>
    </source>
</evidence>
<comment type="catalytic activity">
    <reaction evidence="8">
        <text>fluoride(in) = fluoride(out)</text>
        <dbReference type="Rhea" id="RHEA:76159"/>
        <dbReference type="ChEBI" id="CHEBI:17051"/>
    </reaction>
    <physiologicalReaction direction="left-to-right" evidence="8">
        <dbReference type="Rhea" id="RHEA:76160"/>
    </physiologicalReaction>
</comment>
<evidence type="ECO:0000256" key="3">
    <source>
        <dbReference type="ARBA" id="ARBA00022692"/>
    </source>
</evidence>
<evidence type="ECO:0000256" key="4">
    <source>
        <dbReference type="ARBA" id="ARBA00022989"/>
    </source>
</evidence>
<dbReference type="InterPro" id="IPR003691">
    <property type="entry name" value="FluC"/>
</dbReference>
<keyword evidence="10" id="KW-0406">Ion transport</keyword>
<reference evidence="11 12" key="1">
    <citation type="submission" date="2023-07" db="EMBL/GenBank/DDBJ databases">
        <title>Sorghum-associated microbial communities from plants grown in Nebraska, USA.</title>
        <authorList>
            <person name="Schachtman D."/>
        </authorList>
    </citation>
    <scope>NUCLEOTIDE SEQUENCE [LARGE SCALE GENOMIC DNA]</scope>
    <source>
        <strain evidence="11 12">BE211</strain>
    </source>
</reference>
<dbReference type="Pfam" id="PF02537">
    <property type="entry name" value="CRCB"/>
    <property type="match status" value="1"/>
</dbReference>
<keyword evidence="10" id="KW-0813">Transport</keyword>
<proteinExistence type="inferred from homology"/>
<name>A0ABU1U0U8_9BACL</name>